<dbReference type="AlphaFoldDB" id="B4FPN5"/>
<dbReference type="Pfam" id="PF06219">
    <property type="entry name" value="DUF1005"/>
    <property type="match status" value="1"/>
</dbReference>
<organism evidence="2">
    <name type="scientific">Zea mays</name>
    <name type="common">Maize</name>
    <dbReference type="NCBI Taxonomy" id="4577"/>
    <lineage>
        <taxon>Eukaryota</taxon>
        <taxon>Viridiplantae</taxon>
        <taxon>Streptophyta</taxon>
        <taxon>Embryophyta</taxon>
        <taxon>Tracheophyta</taxon>
        <taxon>Spermatophyta</taxon>
        <taxon>Magnoliopsida</taxon>
        <taxon>Liliopsida</taxon>
        <taxon>Poales</taxon>
        <taxon>Poaceae</taxon>
        <taxon>PACMAD clade</taxon>
        <taxon>Panicoideae</taxon>
        <taxon>Andropogonodae</taxon>
        <taxon>Andropogoneae</taxon>
        <taxon>Tripsacinae</taxon>
        <taxon>Zea</taxon>
    </lineage>
</organism>
<proteinExistence type="evidence at transcript level"/>
<dbReference type="PANTHER" id="PTHR31317">
    <property type="entry name" value="OS08G0163500 PROTEIN"/>
    <property type="match status" value="1"/>
</dbReference>
<dbReference type="InterPro" id="IPR010410">
    <property type="entry name" value="DUF1005"/>
</dbReference>
<feature type="compositionally biased region" description="Low complexity" evidence="1">
    <location>
        <begin position="275"/>
        <end position="313"/>
    </location>
</feature>
<name>B4FPN5_MAIZE</name>
<evidence type="ECO:0000256" key="1">
    <source>
        <dbReference type="SAM" id="MobiDB-lite"/>
    </source>
</evidence>
<evidence type="ECO:0008006" key="3">
    <source>
        <dbReference type="Google" id="ProtNLM"/>
    </source>
</evidence>
<feature type="compositionally biased region" description="Pro residues" evidence="1">
    <location>
        <begin position="314"/>
        <end position="327"/>
    </location>
</feature>
<dbReference type="PANTHER" id="PTHR31317:SF6">
    <property type="entry name" value="EXPRESSED PROTEIN"/>
    <property type="match status" value="1"/>
</dbReference>
<dbReference type="EMBL" id="BT039073">
    <property type="protein sequence ID" value="ACF84078.1"/>
    <property type="molecule type" value="mRNA"/>
</dbReference>
<reference evidence="2" key="1">
    <citation type="journal article" date="2009" name="PLoS Genet.">
        <title>Sequencing, mapping, and analysis of 27,455 maize full-length cDNAs.</title>
        <authorList>
            <person name="Soderlund C."/>
            <person name="Descour A."/>
            <person name="Kudrna D."/>
            <person name="Bomhoff M."/>
            <person name="Boyd L."/>
            <person name="Currie J."/>
            <person name="Angelova A."/>
            <person name="Collura K."/>
            <person name="Wissotski M."/>
            <person name="Ashley E."/>
            <person name="Morrow D."/>
            <person name="Fernandes J."/>
            <person name="Walbot V."/>
            <person name="Yu Y."/>
        </authorList>
    </citation>
    <scope>NUCLEOTIDE SEQUENCE</scope>
    <source>
        <strain evidence="2">B73</strain>
    </source>
</reference>
<evidence type="ECO:0000313" key="2">
    <source>
        <dbReference type="EMBL" id="ACF84078.1"/>
    </source>
</evidence>
<accession>B4FPN5</accession>
<feature type="region of interest" description="Disordered" evidence="1">
    <location>
        <begin position="272"/>
        <end position="336"/>
    </location>
</feature>
<dbReference type="ExpressionAtlas" id="B4FPN5">
    <property type="expression patterns" value="baseline and differential"/>
</dbReference>
<sequence length="336" mass="34671">MDPCPFVRVLVGNLALRMPVAPPASGAGAGVHPSTSACYCKIRLGKMPVQSVPAPLVVTDGGEQTPASGALAAAFHLSKADLEWFDGKPSLFSSRRGAGDASLKVSVYAGRKGSACGVSSGRLLGKATVPLDLKGAEAKPAVLHSGWISIGKRAGKGSPAAAAELCLTVRAEPDPRFVFEFDGEPECSPQVLQVRGSMRQPMFTCKFGCRSNSDLRRPGMRRERDAKERKGWSVTVHDLKGSPVAMASMVTPFVPSPGTDRVSRSNPGAWLILRPAADGPGSPGRASSAGATAAAPARPTAWATASTSSSPAWTTPPSPSPTPPSPRPRAASSPST</sequence>
<protein>
    <recommendedName>
        <fullName evidence="3">Formin-like protein 18</fullName>
    </recommendedName>
</protein>